<dbReference type="InterPro" id="IPR050491">
    <property type="entry name" value="AmpC-like"/>
</dbReference>
<evidence type="ECO:0000313" key="3">
    <source>
        <dbReference type="Proteomes" id="UP000637299"/>
    </source>
</evidence>
<dbReference type="PANTHER" id="PTHR46825">
    <property type="entry name" value="D-ALANYL-D-ALANINE-CARBOXYPEPTIDASE/ENDOPEPTIDASE AMPH"/>
    <property type="match status" value="1"/>
</dbReference>
<organism evidence="2 3">
    <name type="scientific">Chryseobacterium caseinilyticum</name>
    <dbReference type="NCBI Taxonomy" id="2771428"/>
    <lineage>
        <taxon>Bacteria</taxon>
        <taxon>Pseudomonadati</taxon>
        <taxon>Bacteroidota</taxon>
        <taxon>Flavobacteriia</taxon>
        <taxon>Flavobacteriales</taxon>
        <taxon>Weeksellaceae</taxon>
        <taxon>Chryseobacterium group</taxon>
        <taxon>Chryseobacterium</taxon>
    </lineage>
</organism>
<name>A0ABR8ZFZ3_9FLAO</name>
<accession>A0ABR8ZFZ3</accession>
<dbReference type="InterPro" id="IPR012338">
    <property type="entry name" value="Beta-lactam/transpept-like"/>
</dbReference>
<dbReference type="SUPFAM" id="SSF56601">
    <property type="entry name" value="beta-lactamase/transpeptidase-like"/>
    <property type="match status" value="1"/>
</dbReference>
<evidence type="ECO:0000259" key="1">
    <source>
        <dbReference type="Pfam" id="PF00144"/>
    </source>
</evidence>
<dbReference type="EMBL" id="JACYFS010000004">
    <property type="protein sequence ID" value="MBD8083621.1"/>
    <property type="molecule type" value="Genomic_DNA"/>
</dbReference>
<feature type="domain" description="Beta-lactamase-related" evidence="1">
    <location>
        <begin position="74"/>
        <end position="377"/>
    </location>
</feature>
<dbReference type="InterPro" id="IPR001466">
    <property type="entry name" value="Beta-lactam-related"/>
</dbReference>
<dbReference type="PANTHER" id="PTHR46825:SF8">
    <property type="entry name" value="BETA-LACTAMASE-RELATED"/>
    <property type="match status" value="1"/>
</dbReference>
<evidence type="ECO:0000313" key="2">
    <source>
        <dbReference type="EMBL" id="MBD8083621.1"/>
    </source>
</evidence>
<protein>
    <submittedName>
        <fullName evidence="2">Beta-lactamase family protein</fullName>
    </submittedName>
</protein>
<dbReference type="Pfam" id="PF00144">
    <property type="entry name" value="Beta-lactamase"/>
    <property type="match status" value="1"/>
</dbReference>
<comment type="caution">
    <text evidence="2">The sequence shown here is derived from an EMBL/GenBank/DDBJ whole genome shotgun (WGS) entry which is preliminary data.</text>
</comment>
<keyword evidence="3" id="KW-1185">Reference proteome</keyword>
<reference evidence="2 3" key="1">
    <citation type="submission" date="2020-09" db="EMBL/GenBank/DDBJ databases">
        <title>Genome seq and assembly of Chryseobacterium sp.</title>
        <authorList>
            <person name="Chhetri G."/>
        </authorList>
    </citation>
    <scope>NUCLEOTIDE SEQUENCE [LARGE SCALE GENOMIC DNA]</scope>
    <source>
        <strain evidence="2 3">GCR10</strain>
    </source>
</reference>
<dbReference type="Gene3D" id="3.40.710.10">
    <property type="entry name" value="DD-peptidase/beta-lactamase superfamily"/>
    <property type="match status" value="1"/>
</dbReference>
<dbReference type="Proteomes" id="UP000637299">
    <property type="component" value="Unassembled WGS sequence"/>
</dbReference>
<gene>
    <name evidence="2" type="ORF">IC610_14465</name>
</gene>
<dbReference type="PROSITE" id="PS51257">
    <property type="entry name" value="PROKAR_LIPOPROTEIN"/>
    <property type="match status" value="1"/>
</dbReference>
<proteinExistence type="predicted"/>
<sequence>MKKFKLVLAVTVFLLSISCKNKSEKHDEAQAYTSNLPNFSNVNLDEVFSKEDSYLSGKDATIQYIKGYYDKVWDRGNLSGGILVAKGDEILFEGYRGFAREGNQNPISKDTPLHVASVSKTMTAMAVLKLIEAGKLKLTDHLTDHFPGFPYPNVTIQTLLDQRSGLPKYEYFIDKIKPAPAELSKNYINNQDVLNMLIKYKPELARDTDTGFMYCNTNYALLALLIEKATNTPFPKAMKEMVFAPLKMDHSYIFEEKNIPTASQSFYFGGNRLYPLDRLDLIYGDKNVYTTPRDLYNFSKAMFSKDFLKPELKSMIFEPYSNEKAGQNNYGLGFRMKIFDNGEKLTYHNGWWHGTNSVFAHLLKSKVTIVAIGNKYSGRVYTALALAGLFEDFPPQKDKLHHIMNENQDSLKTGTEVFGE</sequence>
<dbReference type="RefSeq" id="WP_191737487.1">
    <property type="nucleotide sequence ID" value="NZ_JACYFS010000004.1"/>
</dbReference>